<protein>
    <submittedName>
        <fullName evidence="3">Bifunctional dihydropteridine reductase/dihydrofolate reductase TmpR</fullName>
    </submittedName>
</protein>
<organism evidence="3 4">
    <name type="scientific">Roseofilum casamattae BLCC-M143</name>
    <dbReference type="NCBI Taxonomy" id="3022442"/>
    <lineage>
        <taxon>Bacteria</taxon>
        <taxon>Bacillati</taxon>
        <taxon>Cyanobacteriota</taxon>
        <taxon>Cyanophyceae</taxon>
        <taxon>Desertifilales</taxon>
        <taxon>Desertifilaceae</taxon>
        <taxon>Roseofilum</taxon>
        <taxon>Roseofilum casamattae</taxon>
    </lineage>
</organism>
<dbReference type="RefSeq" id="WP_283760328.1">
    <property type="nucleotide sequence ID" value="NZ_JAQOSQ010000045.1"/>
</dbReference>
<dbReference type="Proteomes" id="UP001232992">
    <property type="component" value="Unassembled WGS sequence"/>
</dbReference>
<dbReference type="PRINTS" id="PR00081">
    <property type="entry name" value="GDHRDH"/>
</dbReference>
<dbReference type="Gene3D" id="3.40.50.720">
    <property type="entry name" value="NAD(P)-binding Rossmann-like Domain"/>
    <property type="match status" value="1"/>
</dbReference>
<reference evidence="3 4" key="1">
    <citation type="submission" date="2023-01" db="EMBL/GenBank/DDBJ databases">
        <title>Novel diversity within Roseofilum (Cyanobacteria; Desertifilaceae) from marine benthic mats with descriptions of four novel species.</title>
        <authorList>
            <person name="Wang Y."/>
            <person name="Berthold D.E."/>
            <person name="Hu J."/>
            <person name="Lefler F.W."/>
            <person name="Laughinghouse H.D. IV."/>
        </authorList>
    </citation>
    <scope>NUCLEOTIDE SEQUENCE [LARGE SCALE GENOMIC DNA]</scope>
    <source>
        <strain evidence="3 4">BLCC-M143</strain>
    </source>
</reference>
<comment type="caution">
    <text evidence="3">The sequence shown here is derived from an EMBL/GenBank/DDBJ whole genome shotgun (WGS) entry which is preliminary data.</text>
</comment>
<dbReference type="PRINTS" id="PR00080">
    <property type="entry name" value="SDRFAMILY"/>
</dbReference>
<dbReference type="PANTHER" id="PTHR42879:SF2">
    <property type="entry name" value="3-OXOACYL-[ACYL-CARRIER-PROTEIN] REDUCTASE FABG"/>
    <property type="match status" value="1"/>
</dbReference>
<dbReference type="EMBL" id="JAQOSQ010000045">
    <property type="protein sequence ID" value="MDJ1185687.1"/>
    <property type="molecule type" value="Genomic_DNA"/>
</dbReference>
<accession>A0ABT7C2J7</accession>
<dbReference type="Pfam" id="PF00106">
    <property type="entry name" value="adh_short"/>
    <property type="match status" value="1"/>
</dbReference>
<evidence type="ECO:0000313" key="4">
    <source>
        <dbReference type="Proteomes" id="UP001232992"/>
    </source>
</evidence>
<dbReference type="PANTHER" id="PTHR42879">
    <property type="entry name" value="3-OXOACYL-(ACYL-CARRIER-PROTEIN) REDUCTASE"/>
    <property type="match status" value="1"/>
</dbReference>
<dbReference type="InterPro" id="IPR036291">
    <property type="entry name" value="NAD(P)-bd_dom_sf"/>
</dbReference>
<comment type="similarity">
    <text evidence="1 2">Belongs to the short-chain dehydrogenases/reductases (SDR) family.</text>
</comment>
<proteinExistence type="inferred from homology"/>
<dbReference type="InterPro" id="IPR050259">
    <property type="entry name" value="SDR"/>
</dbReference>
<evidence type="ECO:0000313" key="3">
    <source>
        <dbReference type="EMBL" id="MDJ1185687.1"/>
    </source>
</evidence>
<dbReference type="SUPFAM" id="SSF51735">
    <property type="entry name" value="NAD(P)-binding Rossmann-fold domains"/>
    <property type="match status" value="1"/>
</dbReference>
<dbReference type="InterPro" id="IPR002347">
    <property type="entry name" value="SDR_fam"/>
</dbReference>
<dbReference type="NCBIfam" id="NF012208">
    <property type="entry name" value="SDR_dihy_bifunc"/>
    <property type="match status" value="1"/>
</dbReference>
<gene>
    <name evidence="3" type="primary">tmpR</name>
    <name evidence="3" type="ORF">PMH09_21110</name>
</gene>
<evidence type="ECO:0000256" key="2">
    <source>
        <dbReference type="RuleBase" id="RU000363"/>
    </source>
</evidence>
<keyword evidence="4" id="KW-1185">Reference proteome</keyword>
<sequence length="241" mass="26201">MLKKALVTGSARGIGRAIAIDLASKGFDIAFHYNRSEKAAREACAEAQTHGVKAIALQADLTDSDRAASLVAEAVERLGGLSVLVNNVGNYSERENLTSQVSIPEWHEMLDSNLNATFYVTRSALPHLRNAGSGRIVNFACTSAQNLIAREINTPYIIAKTGIIIYTKSLAKELISENITANIIAPGIVENSFDVEEISPTLPLKRPATLQEILRSVWFFINPDAEYITGQILEVSGGWFL</sequence>
<evidence type="ECO:0000256" key="1">
    <source>
        <dbReference type="ARBA" id="ARBA00006484"/>
    </source>
</evidence>
<name>A0ABT7C2J7_9CYAN</name>